<organism evidence="2 3">
    <name type="scientific">Parascaris univalens</name>
    <name type="common">Nematode worm</name>
    <dbReference type="NCBI Taxonomy" id="6257"/>
    <lineage>
        <taxon>Eukaryota</taxon>
        <taxon>Metazoa</taxon>
        <taxon>Ecdysozoa</taxon>
        <taxon>Nematoda</taxon>
        <taxon>Chromadorea</taxon>
        <taxon>Rhabditida</taxon>
        <taxon>Spirurina</taxon>
        <taxon>Ascaridomorpha</taxon>
        <taxon>Ascaridoidea</taxon>
        <taxon>Ascarididae</taxon>
        <taxon>Parascaris</taxon>
    </lineage>
</organism>
<evidence type="ECO:0000256" key="1">
    <source>
        <dbReference type="SAM" id="MobiDB-lite"/>
    </source>
</evidence>
<feature type="compositionally biased region" description="Low complexity" evidence="1">
    <location>
        <begin position="78"/>
        <end position="87"/>
    </location>
</feature>
<proteinExistence type="predicted"/>
<feature type="region of interest" description="Disordered" evidence="1">
    <location>
        <begin position="118"/>
        <end position="137"/>
    </location>
</feature>
<feature type="region of interest" description="Disordered" evidence="1">
    <location>
        <begin position="72"/>
        <end position="94"/>
    </location>
</feature>
<feature type="compositionally biased region" description="Basic and acidic residues" evidence="1">
    <location>
        <begin position="166"/>
        <end position="182"/>
    </location>
</feature>
<dbReference type="WBParaSite" id="PgR001X_g251_t01">
    <property type="protein sequence ID" value="PgR001X_g251_t01"/>
    <property type="gene ID" value="PgR001X_g251"/>
</dbReference>
<feature type="region of interest" description="Disordered" evidence="1">
    <location>
        <begin position="18"/>
        <end position="44"/>
    </location>
</feature>
<accession>A0A915A5I8</accession>
<evidence type="ECO:0000313" key="2">
    <source>
        <dbReference type="Proteomes" id="UP000887569"/>
    </source>
</evidence>
<keyword evidence="2" id="KW-1185">Reference proteome</keyword>
<evidence type="ECO:0000313" key="3">
    <source>
        <dbReference type="WBParaSite" id="PgR001X_g251_t01"/>
    </source>
</evidence>
<feature type="region of interest" description="Disordered" evidence="1">
    <location>
        <begin position="163"/>
        <end position="219"/>
    </location>
</feature>
<protein>
    <submittedName>
        <fullName evidence="3">Uncharacterized protein</fullName>
    </submittedName>
</protein>
<reference evidence="3" key="1">
    <citation type="submission" date="2022-11" db="UniProtKB">
        <authorList>
            <consortium name="WormBaseParasite"/>
        </authorList>
    </citation>
    <scope>IDENTIFICATION</scope>
</reference>
<name>A0A915A5I8_PARUN</name>
<sequence length="219" mass="25826">MPPPPFFMSEIPLDLLFPPEMVPPDTEMARPPPSWSSPSQRRYQKQWEQWRKRYDKQWREYERRWQQQVKQWQRRQQHQWQQQQRPRQPQPVQPTIAAVQRNTAPVTASTYYQHSVMTTTTWRPPTEKPTPQVKPAGVDLSWISGSDADNRQFITKLSKGEQWTTEGKKRNGHLIETERRAGLQDGDTGNLNSVVENPPPLPGLTRINAESGTRRRRRK</sequence>
<dbReference type="AlphaFoldDB" id="A0A915A5I8"/>
<dbReference type="Proteomes" id="UP000887569">
    <property type="component" value="Unplaced"/>
</dbReference>